<dbReference type="PANTHER" id="PTHR46323:SF2">
    <property type="entry name" value="BETA-GALACTOSIDASE"/>
    <property type="match status" value="1"/>
</dbReference>
<comment type="similarity">
    <text evidence="2 8">Belongs to the glycosyl hydrolase 2 family.</text>
</comment>
<name>A0ABU1NP51_9BACL</name>
<dbReference type="SMART" id="SM01038">
    <property type="entry name" value="Bgal_small_N"/>
    <property type="match status" value="1"/>
</dbReference>
<evidence type="ECO:0000256" key="7">
    <source>
        <dbReference type="ARBA" id="ARBA00032230"/>
    </source>
</evidence>
<dbReference type="InterPro" id="IPR008979">
    <property type="entry name" value="Galactose-bd-like_sf"/>
</dbReference>
<dbReference type="InterPro" id="IPR017853">
    <property type="entry name" value="GH"/>
</dbReference>
<dbReference type="PANTHER" id="PTHR46323">
    <property type="entry name" value="BETA-GALACTOSIDASE"/>
    <property type="match status" value="1"/>
</dbReference>
<dbReference type="Pfam" id="PF16353">
    <property type="entry name" value="LacZ_4"/>
    <property type="match status" value="1"/>
</dbReference>
<dbReference type="InterPro" id="IPR004199">
    <property type="entry name" value="B-gal_small/dom_5"/>
</dbReference>
<dbReference type="PRINTS" id="PR00132">
    <property type="entry name" value="GLHYDRLASE2"/>
</dbReference>
<proteinExistence type="inferred from homology"/>
<dbReference type="Gene3D" id="2.60.120.260">
    <property type="entry name" value="Galactose-binding domain-like"/>
    <property type="match status" value="1"/>
</dbReference>
<dbReference type="InterPro" id="IPR036156">
    <property type="entry name" value="Beta-gal/glucu_dom_sf"/>
</dbReference>
<dbReference type="InterPro" id="IPR014718">
    <property type="entry name" value="GH-type_carb-bd"/>
</dbReference>
<reference evidence="10 11" key="1">
    <citation type="submission" date="2023-07" db="EMBL/GenBank/DDBJ databases">
        <title>Sorghum-associated microbial communities from plants grown in Nebraska, USA.</title>
        <authorList>
            <person name="Schachtman D."/>
        </authorList>
    </citation>
    <scope>NUCLEOTIDE SEQUENCE [LARGE SCALE GENOMIC DNA]</scope>
    <source>
        <strain evidence="10 11">CC258</strain>
    </source>
</reference>
<organism evidence="10 11">
    <name type="scientific">Paenibacillus qinlingensis</name>
    <dbReference type="NCBI Taxonomy" id="1837343"/>
    <lineage>
        <taxon>Bacteria</taxon>
        <taxon>Bacillati</taxon>
        <taxon>Bacillota</taxon>
        <taxon>Bacilli</taxon>
        <taxon>Bacillales</taxon>
        <taxon>Paenibacillaceae</taxon>
        <taxon>Paenibacillus</taxon>
    </lineage>
</organism>
<dbReference type="PROSITE" id="PS00719">
    <property type="entry name" value="GLYCOSYL_HYDROL_F2_1"/>
    <property type="match status" value="1"/>
</dbReference>
<dbReference type="SUPFAM" id="SSF49303">
    <property type="entry name" value="beta-Galactosidase/glucuronidase domain"/>
    <property type="match status" value="2"/>
</dbReference>
<dbReference type="Gene3D" id="2.60.40.10">
    <property type="entry name" value="Immunoglobulins"/>
    <property type="match status" value="2"/>
</dbReference>
<dbReference type="RefSeq" id="WP_310223083.1">
    <property type="nucleotide sequence ID" value="NZ_JAVDSB010000001.1"/>
</dbReference>
<dbReference type="SUPFAM" id="SSF74650">
    <property type="entry name" value="Galactose mutarotase-like"/>
    <property type="match status" value="1"/>
</dbReference>
<dbReference type="InterPro" id="IPR032312">
    <property type="entry name" value="LacZ_4"/>
</dbReference>
<dbReference type="Gene3D" id="2.70.98.10">
    <property type="match status" value="1"/>
</dbReference>
<dbReference type="InterPro" id="IPR011013">
    <property type="entry name" value="Gal_mutarotase_sf_dom"/>
</dbReference>
<feature type="domain" description="Beta galactosidase small chain/" evidence="9">
    <location>
        <begin position="777"/>
        <end position="1048"/>
    </location>
</feature>
<dbReference type="Pfam" id="PF02836">
    <property type="entry name" value="Glyco_hydro_2_C"/>
    <property type="match status" value="1"/>
</dbReference>
<comment type="caution">
    <text evidence="10">The sequence shown here is derived from an EMBL/GenBank/DDBJ whole genome shotgun (WGS) entry which is preliminary data.</text>
</comment>
<evidence type="ECO:0000259" key="9">
    <source>
        <dbReference type="SMART" id="SM01038"/>
    </source>
</evidence>
<dbReference type="InterPro" id="IPR023230">
    <property type="entry name" value="Glyco_hydro_2_CS"/>
</dbReference>
<evidence type="ECO:0000256" key="1">
    <source>
        <dbReference type="ARBA" id="ARBA00001412"/>
    </source>
</evidence>
<evidence type="ECO:0000256" key="3">
    <source>
        <dbReference type="ARBA" id="ARBA00012756"/>
    </source>
</evidence>
<evidence type="ECO:0000256" key="5">
    <source>
        <dbReference type="ARBA" id="ARBA00022801"/>
    </source>
</evidence>
<dbReference type="Pfam" id="PF02837">
    <property type="entry name" value="Glyco_hydro_2_N"/>
    <property type="match status" value="1"/>
</dbReference>
<gene>
    <name evidence="10" type="ORF">J2736_000435</name>
</gene>
<dbReference type="SUPFAM" id="SSF49785">
    <property type="entry name" value="Galactose-binding domain-like"/>
    <property type="match status" value="1"/>
</dbReference>
<dbReference type="InterPro" id="IPR006102">
    <property type="entry name" value="Ig-like_GH2"/>
</dbReference>
<dbReference type="Pfam" id="PF00703">
    <property type="entry name" value="Glyco_hydro_2"/>
    <property type="match status" value="1"/>
</dbReference>
<dbReference type="Proteomes" id="UP001267290">
    <property type="component" value="Unassembled WGS sequence"/>
</dbReference>
<dbReference type="GO" id="GO:0004565">
    <property type="term" value="F:beta-galactosidase activity"/>
    <property type="evidence" value="ECO:0007669"/>
    <property type="project" value="UniProtKB-EC"/>
</dbReference>
<sequence length="1050" mass="119728">MANKFVYTAPENGYPEWNNNPDIYQLNRLEAHATLMPYHTEEEALAGVREASQFYQNLNGTWNFHFAENADKRPQDFYKVDFDSSNWAEIAVPSHWQLQGFDFPQYTNIIYPWVGHEDIKPPFAPVKYNPVGSYVRSFSIPEGWDGQPVYLSFQGVESAFYVWVNGDMVGFSQDSFTPADFDITPYLIEGENKLAVEVYRWSDASWLEDQDFWRLSGIFRDVYLYTTPTVHIADFKVDTHLDSACEDAELRIQATITNYDLKSQGVHHVEAMLYDSEQQAMWDAPLRVDVQTNDTAKQSIELSTHMARPAKWSAENPYLYTLVLRLSNEEGELIETESCKVGFRKFEIEDGLMKINGQVITFKGVNRHEFDRDRGRSVREESMLADILLMKQYNINAVRTSHYPNNPRWYELCDQYGLYVIDETNLETHGSWSYPQYELGETVPGSRPEWTGAVLDRANSMLQRDKNHPSIVIWSLGNESFGGDNFLKMHDFFREADPSRVVHYEGVYWWRESERASDMESQMYSKIEKIEEYAKNQPKKPFILCEYSHAMGNSCGNLFKYWELFDKYPVLQGGFIWDWIDQSIRTTTPDGISYHAYGGDFGDTPNDGNFCGNGLIFADRSVSPKLHEVKKCYQNVKFEAVDVAKGQIQVTNQFLFTNLNEFDWTWTITRNGVAAASRVISHSYSVAPGETTTIELALDALESHFPRDEFVLTLSLSLKADTLWAAKGHEIAWEQFILPAANLTTNSGNWEAEKESAAALTTETAVQVVTTSENSILLQGDRFALRMDALTGDITSYVYEGVELFQTGPVPNFWRAYTDNDRGNQHHIRCAPWQGAGSGRKLLSLQAKSLDSGRAEVRVRFGLATQPVSDVQFVYTVSTSGEVEVRMQLTPGDKLPEIPEVGVMFELDSSFENLAWYGRGPHENHWDRNVGAKLALHNGTVEEQFVPYLRPQECGNKTDVRWATLTNAAGRGLRIAGLPTVELNALPYSPFELEAHDHPYKLPVSDKVVVRVNYKQMGVGGDDSWGARTHPEFTLFANRTYEYAFTFKGI</sequence>
<dbReference type="InterPro" id="IPR006103">
    <property type="entry name" value="Glyco_hydro_2_cat"/>
</dbReference>
<keyword evidence="6 8" id="KW-0326">Glycosidase</keyword>
<dbReference type="EMBL" id="JAVDSB010000001">
    <property type="protein sequence ID" value="MDR6549252.1"/>
    <property type="molecule type" value="Genomic_DNA"/>
</dbReference>
<dbReference type="Gene3D" id="3.20.20.80">
    <property type="entry name" value="Glycosidases"/>
    <property type="match status" value="1"/>
</dbReference>
<protein>
    <recommendedName>
        <fullName evidence="4 8">Beta-galactosidase</fullName>
        <ecNumber evidence="3 8">3.2.1.23</ecNumber>
    </recommendedName>
    <alternativeName>
        <fullName evidence="7 8">Lactase</fullName>
    </alternativeName>
</protein>
<evidence type="ECO:0000256" key="2">
    <source>
        <dbReference type="ARBA" id="ARBA00007401"/>
    </source>
</evidence>
<keyword evidence="11" id="KW-1185">Reference proteome</keyword>
<comment type="catalytic activity">
    <reaction evidence="1 8">
        <text>Hydrolysis of terminal non-reducing beta-D-galactose residues in beta-D-galactosides.</text>
        <dbReference type="EC" id="3.2.1.23"/>
    </reaction>
</comment>
<dbReference type="InterPro" id="IPR013783">
    <property type="entry name" value="Ig-like_fold"/>
</dbReference>
<evidence type="ECO:0000313" key="10">
    <source>
        <dbReference type="EMBL" id="MDR6549252.1"/>
    </source>
</evidence>
<accession>A0ABU1NP51</accession>
<dbReference type="InterPro" id="IPR050347">
    <property type="entry name" value="Bact_Beta-galactosidase"/>
</dbReference>
<keyword evidence="5 8" id="KW-0378">Hydrolase</keyword>
<evidence type="ECO:0000256" key="8">
    <source>
        <dbReference type="RuleBase" id="RU361154"/>
    </source>
</evidence>
<dbReference type="InterPro" id="IPR006104">
    <property type="entry name" value="Glyco_hydro_2_N"/>
</dbReference>
<evidence type="ECO:0000313" key="11">
    <source>
        <dbReference type="Proteomes" id="UP001267290"/>
    </source>
</evidence>
<dbReference type="PROSITE" id="PS00608">
    <property type="entry name" value="GLYCOSYL_HYDROL_F2_2"/>
    <property type="match status" value="1"/>
</dbReference>
<dbReference type="Pfam" id="PF02929">
    <property type="entry name" value="Bgal_small_N"/>
    <property type="match status" value="1"/>
</dbReference>
<dbReference type="SUPFAM" id="SSF51445">
    <property type="entry name" value="(Trans)glycosidases"/>
    <property type="match status" value="1"/>
</dbReference>
<evidence type="ECO:0000256" key="4">
    <source>
        <dbReference type="ARBA" id="ARBA00013303"/>
    </source>
</evidence>
<evidence type="ECO:0000256" key="6">
    <source>
        <dbReference type="ARBA" id="ARBA00023295"/>
    </source>
</evidence>
<dbReference type="EC" id="3.2.1.23" evidence="3 8"/>
<dbReference type="InterPro" id="IPR006101">
    <property type="entry name" value="Glyco_hydro_2"/>
</dbReference>
<dbReference type="InterPro" id="IPR023232">
    <property type="entry name" value="Glyco_hydro_2_AS"/>
</dbReference>